<feature type="region of interest" description="Disordered" evidence="1">
    <location>
        <begin position="13"/>
        <end position="40"/>
    </location>
</feature>
<evidence type="ECO:0000313" key="4">
    <source>
        <dbReference type="Proteomes" id="UP000039046"/>
    </source>
</evidence>
<feature type="transmembrane region" description="Helical" evidence="2">
    <location>
        <begin position="564"/>
        <end position="584"/>
    </location>
</feature>
<dbReference type="STRING" id="1531966.A0A0A1TQ93"/>
<keyword evidence="4" id="KW-1185">Reference proteome</keyword>
<feature type="compositionally biased region" description="Polar residues" evidence="1">
    <location>
        <begin position="13"/>
        <end position="24"/>
    </location>
</feature>
<keyword evidence="2" id="KW-1133">Transmembrane helix</keyword>
<dbReference type="Pfam" id="PF11374">
    <property type="entry name" value="DUF3176"/>
    <property type="match status" value="1"/>
</dbReference>
<dbReference type="PANTHER" id="PTHR35394:SF5">
    <property type="entry name" value="DUF3176 DOMAIN-CONTAINING PROTEIN"/>
    <property type="match status" value="1"/>
</dbReference>
<keyword evidence="2" id="KW-0472">Membrane</keyword>
<reference evidence="3 4" key="1">
    <citation type="journal article" date="2015" name="Genome Announc.">
        <title>Draft Genome Sequence and Gene Annotation of the Entomopathogenic Fungus Verticillium hemipterigenum.</title>
        <authorList>
            <person name="Horn F."/>
            <person name="Habel A."/>
            <person name="Scharf D.H."/>
            <person name="Dworschak J."/>
            <person name="Brakhage A.A."/>
            <person name="Guthke R."/>
            <person name="Hertweck C."/>
            <person name="Linde J."/>
        </authorList>
    </citation>
    <scope>NUCLEOTIDE SEQUENCE [LARGE SCALE GENOMIC DNA]</scope>
</reference>
<name>A0A0A1TQ93_9HYPO</name>
<organism evidence="3 4">
    <name type="scientific">[Torrubiella] hemipterigena</name>
    <dbReference type="NCBI Taxonomy" id="1531966"/>
    <lineage>
        <taxon>Eukaryota</taxon>
        <taxon>Fungi</taxon>
        <taxon>Dikarya</taxon>
        <taxon>Ascomycota</taxon>
        <taxon>Pezizomycotina</taxon>
        <taxon>Sordariomycetes</taxon>
        <taxon>Hypocreomycetidae</taxon>
        <taxon>Hypocreales</taxon>
        <taxon>Clavicipitaceae</taxon>
        <taxon>Clavicipitaceae incertae sedis</taxon>
        <taxon>'Torrubiella' clade</taxon>
    </lineage>
</organism>
<feature type="transmembrane region" description="Helical" evidence="2">
    <location>
        <begin position="48"/>
        <end position="71"/>
    </location>
</feature>
<sequence>MNTIALKLIPAPQEQTETPWSDQQLLEDDEPKDSGSVHTQRQRRPAKVWMWEIIAGVAAVAIIVSVIAMLSHYDTKTLPEWPLHININASVSILADLLRACLVALAATIIAQSKWIWFSKKPRPMNQFQLFENAKSSIIGSVSLLATLPNHAPTWIASVLTILAIGIGPFTQQALQTEECIQMRELNGARVPITHYGGSNMFQTRQTNATLQGNIIHSFFNPSFINKQIDFFCSTGNCSFPETKPGISYSSMGACSLCTDTTKGAKMDQLHYKTNFTFNHATIDNISTVMSTWQWRYSDSLEPYLPPEMWTLRSSAMTNLTIVAAPTTLQDHDGWRFKIALDRAVAAACIMYPCIKDYQANIRNGVLNETVVSTTPMSTLMPNVDFWNLIEKNMTGLRTPCELDQKTYTLDNIAQVPQIPGRTFVIWNKDGANITVPLDCLYMVERFYLEDIASITSYVVGGSCYRNRDTGQLFCITDPLKTRDGNTGNVSTIRTPSPAFWLEPFLNNNSVTFASINETFHNMSVTVTNHMRNFGADVYSGTRAPAARGNVEISTTCIRFEWKWLIFPIVLAAIGLGLLVWVIVADQTDPTRPVWKSSVLPLLLYETKGDLCREEQVEELDTLEDIAEKTAVRFQYGNKPGFVTQQ</sequence>
<gene>
    <name evidence="3" type="ORF">VHEMI09400</name>
</gene>
<dbReference type="PANTHER" id="PTHR35394">
    <property type="entry name" value="DUF3176 DOMAIN-CONTAINING PROTEIN"/>
    <property type="match status" value="1"/>
</dbReference>
<dbReference type="HOGENOM" id="CLU_015092_1_1_1"/>
<keyword evidence="2" id="KW-0812">Transmembrane</keyword>
<evidence type="ECO:0000256" key="1">
    <source>
        <dbReference type="SAM" id="MobiDB-lite"/>
    </source>
</evidence>
<accession>A0A0A1TQ93</accession>
<evidence type="ECO:0000313" key="3">
    <source>
        <dbReference type="EMBL" id="CEJ93833.1"/>
    </source>
</evidence>
<dbReference type="EMBL" id="CDHN01000006">
    <property type="protein sequence ID" value="CEJ93833.1"/>
    <property type="molecule type" value="Genomic_DNA"/>
</dbReference>
<proteinExistence type="predicted"/>
<dbReference type="InterPro" id="IPR021514">
    <property type="entry name" value="DUF3176"/>
</dbReference>
<protein>
    <submittedName>
        <fullName evidence="3">Uncharacterized protein</fullName>
    </submittedName>
</protein>
<evidence type="ECO:0000256" key="2">
    <source>
        <dbReference type="SAM" id="Phobius"/>
    </source>
</evidence>
<dbReference type="Proteomes" id="UP000039046">
    <property type="component" value="Unassembled WGS sequence"/>
</dbReference>
<dbReference type="AlphaFoldDB" id="A0A0A1TQ93"/>
<dbReference type="OrthoDB" id="5242705at2759"/>